<dbReference type="InterPro" id="IPR005467">
    <property type="entry name" value="His_kinase_dom"/>
</dbReference>
<reference evidence="13 14" key="1">
    <citation type="submission" date="2016-06" db="EMBL/GenBank/DDBJ databases">
        <title>Complete genome sequence of a deep-branching marine Gamma Proteobacterium Woeseia oceani type strain XK5.</title>
        <authorList>
            <person name="Mu D."/>
            <person name="Du Z."/>
        </authorList>
    </citation>
    <scope>NUCLEOTIDE SEQUENCE [LARGE SCALE GENOMIC DNA]</scope>
    <source>
        <strain evidence="13 14">XK5</strain>
    </source>
</reference>
<evidence type="ECO:0000259" key="11">
    <source>
        <dbReference type="PROSITE" id="PS50109"/>
    </source>
</evidence>
<dbReference type="SUPFAM" id="SSF47384">
    <property type="entry name" value="Homodimeric domain of signal transducing histidine kinase"/>
    <property type="match status" value="1"/>
</dbReference>
<dbReference type="CDD" id="cd00082">
    <property type="entry name" value="HisKA"/>
    <property type="match status" value="1"/>
</dbReference>
<dbReference type="InterPro" id="IPR003660">
    <property type="entry name" value="HAMP_dom"/>
</dbReference>
<dbReference type="Gene3D" id="3.30.565.10">
    <property type="entry name" value="Histidine kinase-like ATPase, C-terminal domain"/>
    <property type="match status" value="1"/>
</dbReference>
<sequence length="666" mass="72968">MNLRRQLLLISLLTLVLPWAGVQFIRETETALRDGQQQMLAGTAQAIADSLAQFPEEFLTPQNRTTFGAGQIYAHPLEREPLLDGYLDDWTTSPDSLREMRGVDGTIRYLFGTWRQQLWFYVEVPDQSMVYAGPNNSNDVDSIALTSVGPENETIELRFAPEAPGRIVARRDGNNSDQRIAAHWQDTPNGYQLEGRVPRQVLGPAVGLVVNNARSAGNSVRSSTYSGPQPGRLVTPSPLLQSVLGGYVQAGLRLIVTDRDGWRLASAGSISGGSRRGSRERSGWLRLAYDAILEPGEEAQLAEPDPSGREQQRYIASALNGSMQDSWFRSAQTGRAVVAVAQPVWSGNVQTGVVVLQQGTDAILSLTSDALTRLMTFTLIATLAAAGALLGYASWLSQRVRRLSHGARRALDKDRAHAELPSLAAHDEIGDLSRSFSSVLRQLGDYNEYLRSLASKLSHELRTPLTIVRSSLDNLEHEPLSTEGRRYTERARDGVDRLKGILNAMSEANRIEELVTQAEIEAFDLDHVLRSALSAYATAWPQHAFPYRNAANNTLMRGAPELIIQLLDKLIDNAVDFSHSDADIQTTLREDNGMLHVDIVNSGPPLPDKMRGQLFDSMVSVRAGSASQHLGLGLFIARVIAEGHGGYITADNTDDGVRFSFALARG</sequence>
<dbReference type="InterPro" id="IPR036890">
    <property type="entry name" value="HATPase_C_sf"/>
</dbReference>
<dbReference type="GO" id="GO:0000155">
    <property type="term" value="F:phosphorelay sensor kinase activity"/>
    <property type="evidence" value="ECO:0007669"/>
    <property type="project" value="InterPro"/>
</dbReference>
<keyword evidence="8 10" id="KW-1133">Transmembrane helix</keyword>
<evidence type="ECO:0000313" key="13">
    <source>
        <dbReference type="EMBL" id="ANO49923.1"/>
    </source>
</evidence>
<dbReference type="Pfam" id="PF00512">
    <property type="entry name" value="HisKA"/>
    <property type="match status" value="1"/>
</dbReference>
<organism evidence="13 14">
    <name type="scientific">Woeseia oceani</name>
    <dbReference type="NCBI Taxonomy" id="1548547"/>
    <lineage>
        <taxon>Bacteria</taxon>
        <taxon>Pseudomonadati</taxon>
        <taxon>Pseudomonadota</taxon>
        <taxon>Gammaproteobacteria</taxon>
        <taxon>Woeseiales</taxon>
        <taxon>Woeseiaceae</taxon>
        <taxon>Woeseia</taxon>
    </lineage>
</organism>
<dbReference type="InterPro" id="IPR050428">
    <property type="entry name" value="TCS_sensor_his_kinase"/>
</dbReference>
<dbReference type="GO" id="GO:0016020">
    <property type="term" value="C:membrane"/>
    <property type="evidence" value="ECO:0007669"/>
    <property type="project" value="UniProtKB-SubCell"/>
</dbReference>
<dbReference type="InterPro" id="IPR036097">
    <property type="entry name" value="HisK_dim/P_sf"/>
</dbReference>
<dbReference type="EMBL" id="CP016268">
    <property type="protein sequence ID" value="ANO49923.1"/>
    <property type="molecule type" value="Genomic_DNA"/>
</dbReference>
<gene>
    <name evidence="13" type="ORF">BA177_00645</name>
</gene>
<evidence type="ECO:0000256" key="5">
    <source>
        <dbReference type="ARBA" id="ARBA00022679"/>
    </source>
</evidence>
<dbReference type="Gene3D" id="6.10.340.10">
    <property type="match status" value="1"/>
</dbReference>
<dbReference type="Pfam" id="PF02518">
    <property type="entry name" value="HATPase_c"/>
    <property type="match status" value="1"/>
</dbReference>
<keyword evidence="4" id="KW-0597">Phosphoprotein</keyword>
<keyword evidence="10" id="KW-0472">Membrane</keyword>
<evidence type="ECO:0000259" key="12">
    <source>
        <dbReference type="PROSITE" id="PS50885"/>
    </source>
</evidence>
<protein>
    <recommendedName>
        <fullName evidence="3">histidine kinase</fullName>
        <ecNumber evidence="3">2.7.13.3</ecNumber>
    </recommendedName>
</protein>
<evidence type="ECO:0000256" key="6">
    <source>
        <dbReference type="ARBA" id="ARBA00022692"/>
    </source>
</evidence>
<evidence type="ECO:0000256" key="3">
    <source>
        <dbReference type="ARBA" id="ARBA00012438"/>
    </source>
</evidence>
<evidence type="ECO:0000256" key="8">
    <source>
        <dbReference type="ARBA" id="ARBA00022989"/>
    </source>
</evidence>
<evidence type="ECO:0000313" key="14">
    <source>
        <dbReference type="Proteomes" id="UP000092695"/>
    </source>
</evidence>
<dbReference type="SMART" id="SM00388">
    <property type="entry name" value="HisKA"/>
    <property type="match status" value="1"/>
</dbReference>
<dbReference type="KEGG" id="woc:BA177_00645"/>
<dbReference type="OrthoDB" id="9804645at2"/>
<dbReference type="Proteomes" id="UP000092695">
    <property type="component" value="Chromosome"/>
</dbReference>
<evidence type="ECO:0000256" key="1">
    <source>
        <dbReference type="ARBA" id="ARBA00000085"/>
    </source>
</evidence>
<feature type="domain" description="Histidine kinase" evidence="11">
    <location>
        <begin position="456"/>
        <end position="666"/>
    </location>
</feature>
<evidence type="ECO:0000256" key="9">
    <source>
        <dbReference type="ARBA" id="ARBA00023012"/>
    </source>
</evidence>
<dbReference type="AlphaFoldDB" id="A0A193LBS6"/>
<dbReference type="RefSeq" id="WP_068611819.1">
    <property type="nucleotide sequence ID" value="NZ_CP016268.1"/>
</dbReference>
<dbReference type="SUPFAM" id="SSF55874">
    <property type="entry name" value="ATPase domain of HSP90 chaperone/DNA topoisomerase II/histidine kinase"/>
    <property type="match status" value="1"/>
</dbReference>
<dbReference type="PANTHER" id="PTHR45436">
    <property type="entry name" value="SENSOR HISTIDINE KINASE YKOH"/>
    <property type="match status" value="1"/>
</dbReference>
<dbReference type="Gene3D" id="1.10.287.130">
    <property type="match status" value="1"/>
</dbReference>
<dbReference type="InterPro" id="IPR003594">
    <property type="entry name" value="HATPase_dom"/>
</dbReference>
<dbReference type="PROSITE" id="PS50109">
    <property type="entry name" value="HIS_KIN"/>
    <property type="match status" value="1"/>
</dbReference>
<dbReference type="CDD" id="cd00075">
    <property type="entry name" value="HATPase"/>
    <property type="match status" value="1"/>
</dbReference>
<feature type="domain" description="HAMP" evidence="12">
    <location>
        <begin position="394"/>
        <end position="448"/>
    </location>
</feature>
<keyword evidence="9" id="KW-0902">Two-component regulatory system</keyword>
<dbReference type="EC" id="2.7.13.3" evidence="3"/>
<keyword evidence="5" id="KW-0808">Transferase</keyword>
<name>A0A193LBS6_9GAMM</name>
<keyword evidence="6 10" id="KW-0812">Transmembrane</keyword>
<comment type="subcellular location">
    <subcellularLocation>
        <location evidence="2">Membrane</location>
    </subcellularLocation>
</comment>
<proteinExistence type="predicted"/>
<accession>A0A193LBS6</accession>
<evidence type="ECO:0000256" key="2">
    <source>
        <dbReference type="ARBA" id="ARBA00004370"/>
    </source>
</evidence>
<dbReference type="PANTHER" id="PTHR45436:SF5">
    <property type="entry name" value="SENSOR HISTIDINE KINASE TRCS"/>
    <property type="match status" value="1"/>
</dbReference>
<evidence type="ECO:0000256" key="7">
    <source>
        <dbReference type="ARBA" id="ARBA00022777"/>
    </source>
</evidence>
<evidence type="ECO:0000256" key="4">
    <source>
        <dbReference type="ARBA" id="ARBA00022553"/>
    </source>
</evidence>
<feature type="transmembrane region" description="Helical" evidence="10">
    <location>
        <begin position="374"/>
        <end position="395"/>
    </location>
</feature>
<keyword evidence="7" id="KW-0418">Kinase</keyword>
<dbReference type="STRING" id="1548547.BA177_00645"/>
<dbReference type="InterPro" id="IPR003661">
    <property type="entry name" value="HisK_dim/P_dom"/>
</dbReference>
<dbReference type="SMART" id="SM00387">
    <property type="entry name" value="HATPase_c"/>
    <property type="match status" value="1"/>
</dbReference>
<dbReference type="PROSITE" id="PS50885">
    <property type="entry name" value="HAMP"/>
    <property type="match status" value="1"/>
</dbReference>
<comment type="catalytic activity">
    <reaction evidence="1">
        <text>ATP + protein L-histidine = ADP + protein N-phospho-L-histidine.</text>
        <dbReference type="EC" id="2.7.13.3"/>
    </reaction>
</comment>
<keyword evidence="14" id="KW-1185">Reference proteome</keyword>
<evidence type="ECO:0000256" key="10">
    <source>
        <dbReference type="SAM" id="Phobius"/>
    </source>
</evidence>